<dbReference type="AlphaFoldDB" id="W4G8E0"/>
<sequence length="114" mass="12038">MPSLPPDPGKLQANNLTLSVPATMPTHMATVYVQRNGVPTAILVPATGIIRQPHPKTTLPPIPQNARPTHRSPPPTTVKTCSGQVPGSPRPPQHQTGCSSKVACTSTIHPARHN</sequence>
<dbReference type="VEuPathDB" id="FungiDB:H257_09904"/>
<feature type="region of interest" description="Disordered" evidence="1">
    <location>
        <begin position="49"/>
        <end position="114"/>
    </location>
</feature>
<dbReference type="EMBL" id="KI913138">
    <property type="protein sequence ID" value="ETV75945.1"/>
    <property type="molecule type" value="Genomic_DNA"/>
</dbReference>
<dbReference type="GeneID" id="20811900"/>
<gene>
    <name evidence="2" type="ORF">H257_09904</name>
</gene>
<feature type="compositionally biased region" description="Polar residues" evidence="1">
    <location>
        <begin position="93"/>
        <end position="108"/>
    </location>
</feature>
<accession>W4G8E0</accession>
<proteinExistence type="predicted"/>
<reference evidence="2" key="1">
    <citation type="submission" date="2013-12" db="EMBL/GenBank/DDBJ databases">
        <title>The Genome Sequence of Aphanomyces astaci APO3.</title>
        <authorList>
            <consortium name="The Broad Institute Genomics Platform"/>
            <person name="Russ C."/>
            <person name="Tyler B."/>
            <person name="van West P."/>
            <person name="Dieguez-Uribeondo J."/>
            <person name="Young S.K."/>
            <person name="Zeng Q."/>
            <person name="Gargeya S."/>
            <person name="Fitzgerald M."/>
            <person name="Abouelleil A."/>
            <person name="Alvarado L."/>
            <person name="Chapman S.B."/>
            <person name="Gainer-Dewar J."/>
            <person name="Goldberg J."/>
            <person name="Griggs A."/>
            <person name="Gujja S."/>
            <person name="Hansen M."/>
            <person name="Howarth C."/>
            <person name="Imamovic A."/>
            <person name="Ireland A."/>
            <person name="Larimer J."/>
            <person name="McCowan C."/>
            <person name="Murphy C."/>
            <person name="Pearson M."/>
            <person name="Poon T.W."/>
            <person name="Priest M."/>
            <person name="Roberts A."/>
            <person name="Saif S."/>
            <person name="Shea T."/>
            <person name="Sykes S."/>
            <person name="Wortman J."/>
            <person name="Nusbaum C."/>
            <person name="Birren B."/>
        </authorList>
    </citation>
    <scope>NUCLEOTIDE SEQUENCE [LARGE SCALE GENOMIC DNA]</scope>
    <source>
        <strain evidence="2">APO3</strain>
    </source>
</reference>
<dbReference type="RefSeq" id="XP_009834587.1">
    <property type="nucleotide sequence ID" value="XM_009836285.1"/>
</dbReference>
<name>W4G8E0_APHAT</name>
<organism evidence="2">
    <name type="scientific">Aphanomyces astaci</name>
    <name type="common">Crayfish plague agent</name>
    <dbReference type="NCBI Taxonomy" id="112090"/>
    <lineage>
        <taxon>Eukaryota</taxon>
        <taxon>Sar</taxon>
        <taxon>Stramenopiles</taxon>
        <taxon>Oomycota</taxon>
        <taxon>Saprolegniomycetes</taxon>
        <taxon>Saprolegniales</taxon>
        <taxon>Verrucalvaceae</taxon>
        <taxon>Aphanomyces</taxon>
    </lineage>
</organism>
<evidence type="ECO:0000256" key="1">
    <source>
        <dbReference type="SAM" id="MobiDB-lite"/>
    </source>
</evidence>
<protein>
    <submittedName>
        <fullName evidence="2">Uncharacterized protein</fullName>
    </submittedName>
</protein>
<evidence type="ECO:0000313" key="2">
    <source>
        <dbReference type="EMBL" id="ETV75945.1"/>
    </source>
</evidence>